<organism evidence="2 3">
    <name type="scientific">Paramecium octaurelia</name>
    <dbReference type="NCBI Taxonomy" id="43137"/>
    <lineage>
        <taxon>Eukaryota</taxon>
        <taxon>Sar</taxon>
        <taxon>Alveolata</taxon>
        <taxon>Ciliophora</taxon>
        <taxon>Intramacronucleata</taxon>
        <taxon>Oligohymenophorea</taxon>
        <taxon>Peniculida</taxon>
        <taxon>Parameciidae</taxon>
        <taxon>Paramecium</taxon>
    </lineage>
</organism>
<keyword evidence="3" id="KW-1185">Reference proteome</keyword>
<dbReference type="EMBL" id="CAJJDP010000109">
    <property type="protein sequence ID" value="CAD8195550.1"/>
    <property type="molecule type" value="Genomic_DNA"/>
</dbReference>
<gene>
    <name evidence="2" type="ORF">POCTA_138.1.T1090121</name>
</gene>
<evidence type="ECO:0000313" key="3">
    <source>
        <dbReference type="Proteomes" id="UP000683925"/>
    </source>
</evidence>
<evidence type="ECO:0000313" key="2">
    <source>
        <dbReference type="EMBL" id="CAD8195550.1"/>
    </source>
</evidence>
<comment type="caution">
    <text evidence="2">The sequence shown here is derived from an EMBL/GenBank/DDBJ whole genome shotgun (WGS) entry which is preliminary data.</text>
</comment>
<name>A0A8S1X467_PAROT</name>
<dbReference type="OMA" id="CTNNELM"/>
<dbReference type="AlphaFoldDB" id="A0A8S1X467"/>
<dbReference type="Proteomes" id="UP000683925">
    <property type="component" value="Unassembled WGS sequence"/>
</dbReference>
<protein>
    <recommendedName>
        <fullName evidence="1">EF-hand domain-containing protein</fullName>
    </recommendedName>
</protein>
<proteinExistence type="predicted"/>
<sequence length="214" mass="25219">MSALLSHFLIIEREIINRLKPQEQLNLVAVMKEFIIFERQIVDLKNLMLITQDISWEAISKIIGTKLNFQEFLALLKKFKHDCNVEVAKRLFSSYDKQEKGYLDEQDLKLMILPNQLLTQNINDIGEIKIELLSKLFQVILEVQLKQLKCLKNYKFNAELAFRFLSQGRLTVNQNHVKMFLKTNGIQCTNNELMLLHPFDLSLQQFIIKYECKI</sequence>
<accession>A0A8S1X467</accession>
<reference evidence="2" key="1">
    <citation type="submission" date="2021-01" db="EMBL/GenBank/DDBJ databases">
        <authorList>
            <consortium name="Genoscope - CEA"/>
            <person name="William W."/>
        </authorList>
    </citation>
    <scope>NUCLEOTIDE SEQUENCE</scope>
</reference>
<evidence type="ECO:0000259" key="1">
    <source>
        <dbReference type="PROSITE" id="PS50222"/>
    </source>
</evidence>
<dbReference type="InterPro" id="IPR002048">
    <property type="entry name" value="EF_hand_dom"/>
</dbReference>
<feature type="domain" description="EF-hand" evidence="1">
    <location>
        <begin position="83"/>
        <end position="118"/>
    </location>
</feature>
<dbReference type="GO" id="GO:0005509">
    <property type="term" value="F:calcium ion binding"/>
    <property type="evidence" value="ECO:0007669"/>
    <property type="project" value="InterPro"/>
</dbReference>
<dbReference type="OrthoDB" id="292779at2759"/>
<dbReference type="PROSITE" id="PS50222">
    <property type="entry name" value="EF_HAND_2"/>
    <property type="match status" value="1"/>
</dbReference>